<dbReference type="InterPro" id="IPR036388">
    <property type="entry name" value="WH-like_DNA-bd_sf"/>
</dbReference>
<dbReference type="Pfam" id="PF13730">
    <property type="entry name" value="HTH_36"/>
    <property type="match status" value="1"/>
</dbReference>
<comment type="caution">
    <text evidence="2">The sequence shown here is derived from an EMBL/GenBank/DDBJ whole genome shotgun (WGS) entry which is preliminary data.</text>
</comment>
<dbReference type="EMBL" id="JAUSUD010000029">
    <property type="protein sequence ID" value="MDQ0233023.1"/>
    <property type="molecule type" value="Genomic_DNA"/>
</dbReference>
<gene>
    <name evidence="2" type="ORF">J2S19_004348</name>
</gene>
<organism evidence="2 3">
    <name type="scientific">Metabacillus malikii</name>
    <dbReference type="NCBI Taxonomy" id="1504265"/>
    <lineage>
        <taxon>Bacteria</taxon>
        <taxon>Bacillati</taxon>
        <taxon>Bacillota</taxon>
        <taxon>Bacilli</taxon>
        <taxon>Bacillales</taxon>
        <taxon>Bacillaceae</taxon>
        <taxon>Metabacillus</taxon>
    </lineage>
</organism>
<keyword evidence="3" id="KW-1185">Reference proteome</keyword>
<protein>
    <recommendedName>
        <fullName evidence="4">Helix-turn-helix domain-containing protein</fullName>
    </recommendedName>
</protein>
<proteinExistence type="predicted"/>
<evidence type="ECO:0008006" key="4">
    <source>
        <dbReference type="Google" id="ProtNLM"/>
    </source>
</evidence>
<dbReference type="Proteomes" id="UP001234495">
    <property type="component" value="Unassembled WGS sequence"/>
</dbReference>
<name>A0ABT9ZL59_9BACI</name>
<evidence type="ECO:0000256" key="1">
    <source>
        <dbReference type="SAM" id="MobiDB-lite"/>
    </source>
</evidence>
<feature type="region of interest" description="Disordered" evidence="1">
    <location>
        <begin position="150"/>
        <end position="170"/>
    </location>
</feature>
<reference evidence="2 3" key="1">
    <citation type="submission" date="2023-07" db="EMBL/GenBank/DDBJ databases">
        <title>Genomic Encyclopedia of Type Strains, Phase IV (KMG-IV): sequencing the most valuable type-strain genomes for metagenomic binning, comparative biology and taxonomic classification.</title>
        <authorList>
            <person name="Goeker M."/>
        </authorList>
    </citation>
    <scope>NUCLEOTIDE SEQUENCE [LARGE SCALE GENOMIC DNA]</scope>
    <source>
        <strain evidence="2 3">DSM 29005</strain>
    </source>
</reference>
<evidence type="ECO:0000313" key="2">
    <source>
        <dbReference type="EMBL" id="MDQ0233023.1"/>
    </source>
</evidence>
<dbReference type="Gene3D" id="1.10.10.10">
    <property type="entry name" value="Winged helix-like DNA-binding domain superfamily/Winged helix DNA-binding domain"/>
    <property type="match status" value="1"/>
</dbReference>
<accession>A0ABT9ZL59</accession>
<dbReference type="RefSeq" id="WP_307345763.1">
    <property type="nucleotide sequence ID" value="NZ_JAUSUD010000029.1"/>
</dbReference>
<evidence type="ECO:0000313" key="3">
    <source>
        <dbReference type="Proteomes" id="UP001234495"/>
    </source>
</evidence>
<sequence length="323" mass="37429">MSFLWRSLLLLQERVYMALGTLRNYYYEEMKEYSQFESLEQFNEYTKKLRYFYMDKLNATDFTLIDYLAKHAVKAAKGVACPKVGTIAKAIERSIDTVGRIVRKLEGLGIIKRAYNMRTKKGGNGANFYVFLKDAIPTDTEAHTGANIQGRNNWENIGSPKNEDASSSDKTNIARKLDKNNNKIIEKTTVHNSETHQQLVDCEVYSDIPNLIRASLKRLGNNKLANNIWRKIIQAYVRSSLYEHFNKLSTLQDLLNASSDFLRTLYTKVHNAIYGYAHGEIQDIYGYIYRVVTDIFEEQRAELDAVIRRVAKHPSYLYNWLEE</sequence>